<keyword evidence="2" id="KW-1185">Reference proteome</keyword>
<evidence type="ECO:0000313" key="1">
    <source>
        <dbReference type="EMBL" id="TCO07580.1"/>
    </source>
</evidence>
<evidence type="ECO:0008006" key="3">
    <source>
        <dbReference type="Google" id="ProtNLM"/>
    </source>
</evidence>
<protein>
    <recommendedName>
        <fullName evidence="3">HEAT repeat protein</fullName>
    </recommendedName>
</protein>
<comment type="caution">
    <text evidence="1">The sequence shown here is derived from an EMBL/GenBank/DDBJ whole genome shotgun (WGS) entry which is preliminary data.</text>
</comment>
<dbReference type="Proteomes" id="UP000295818">
    <property type="component" value="Unassembled WGS sequence"/>
</dbReference>
<dbReference type="EMBL" id="SLWM01000054">
    <property type="protein sequence ID" value="TCO07580.1"/>
    <property type="molecule type" value="Genomic_DNA"/>
</dbReference>
<proteinExistence type="predicted"/>
<dbReference type="RefSeq" id="WP_132197708.1">
    <property type="nucleotide sequence ID" value="NZ_SLWM01000054.1"/>
</dbReference>
<gene>
    <name evidence="1" type="ORF">EV644_1542</name>
</gene>
<organism evidence="1 2">
    <name type="scientific">Kribbella orskensis</name>
    <dbReference type="NCBI Taxonomy" id="2512216"/>
    <lineage>
        <taxon>Bacteria</taxon>
        <taxon>Bacillati</taxon>
        <taxon>Actinomycetota</taxon>
        <taxon>Actinomycetes</taxon>
        <taxon>Propionibacteriales</taxon>
        <taxon>Kribbellaceae</taxon>
        <taxon>Kribbella</taxon>
    </lineage>
</organism>
<reference evidence="1 2" key="1">
    <citation type="journal article" date="2015" name="Stand. Genomic Sci.">
        <title>Genomic Encyclopedia of Bacterial and Archaeal Type Strains, Phase III: the genomes of soil and plant-associated and newly described type strains.</title>
        <authorList>
            <person name="Whitman W.B."/>
            <person name="Woyke T."/>
            <person name="Klenk H.P."/>
            <person name="Zhou Y."/>
            <person name="Lilburn T.G."/>
            <person name="Beck B.J."/>
            <person name="De Vos P."/>
            <person name="Vandamme P."/>
            <person name="Eisen J.A."/>
            <person name="Garrity G."/>
            <person name="Hugenholtz P."/>
            <person name="Kyrpides N.C."/>
        </authorList>
    </citation>
    <scope>NUCLEOTIDE SEQUENCE [LARGE SCALE GENOMIC DNA]</scope>
    <source>
        <strain evidence="1 2">VKM Ac-2538</strain>
    </source>
</reference>
<name>A0ABY2B7Y3_9ACTN</name>
<sequence length="970" mass="106322">MRADDDLGYEAPTKQQVADALLVLGADEQHRRLFYQGLQNPLWVEPLDKLGAFDDVPAPFEDAEGNLRSKVWSEGEYLVRMAEFVPSKVTPILVRMATTEDPFARRMVVSATARLDGENAAKLSKIVGEYLSTDRSRLVPPQEIVRIMEALMTDGKWKQALHLASCAFGPREATGTDGKAVGFGEGRVVVGIDDFAYSETLASVSIAMAPLGARWLAELQRWLQRYQVLARGLEAAGDDSGAVETDRSYVWRPSITAHEQNNHFDDVGNGLVDALRDAAIRALADGLPVVDVVRPLMESRQPLLRRVGIHLITVAVGLGLDSAQSLAADVLGDEQYLDVDYRHEYAEFARRVLPVAASDVVAAWTRTVLDGPTATDDEIRGWLSWRFPETDVPQEAVDERRRVWQMRILSSIATDMPEAAVARLTDLQAEFGEWEHAEFPRFVSSGVGEKAPGEVDDIASWSLPEVVAFLRSWSEPVERVFHGPTYGGVTFALMQDVKARPIEYAKAAGIFADTDLRYIAALFNAFREIADSGAEFLWASLVRLGASLVEMQPAEAIDGDIHGRGSDLASVHDSLLSMLLGGLSAGGDTKPVVDVDAWPDVVRIVSALSLDPDPTPEHEAEYGGSNMDPLTLSMNTVRPNALRVAARLARFSSGMDERGTSVPEVNKAALDVLDGRLGSERDSSLTVAAVYGEALSSLAWSNSAWTRERLARLFEGDGDYTSVVMSTVLAAYTPSAFLLDLLRPWLAQWLDRLANDEPVKVGYESHRSATESLGDHLTLLAARGEIELDDPLLLAYYARVDVAARSTVLGHLGWMLLHEKAPEEFLARARAIWDWRANAVEGSEDQSRELSGFYWWVRCGQFSPTWWMPRLVVASQVPGFDGRGMIGEQIAEAAQADPRAAFGVLAALLKSGEGDFERYDLIENAPAVFAAALDVDDVDLTARAEALLNDLGRAGHLTMLQRVNELRARG</sequence>
<evidence type="ECO:0000313" key="2">
    <source>
        <dbReference type="Proteomes" id="UP000295818"/>
    </source>
</evidence>
<accession>A0ABY2B7Y3</accession>